<proteinExistence type="inferred from homology"/>
<keyword evidence="4 5" id="KW-0143">Chaperone</keyword>
<organism evidence="8 9">
    <name type="scientific">Pseudomonas reidholzensis</name>
    <dbReference type="NCBI Taxonomy" id="1785162"/>
    <lineage>
        <taxon>Bacteria</taxon>
        <taxon>Pseudomonadati</taxon>
        <taxon>Pseudomonadota</taxon>
        <taxon>Gammaproteobacteria</taxon>
        <taxon>Pseudomonadales</taxon>
        <taxon>Pseudomonadaceae</taxon>
        <taxon>Pseudomonas</taxon>
    </lineage>
</organism>
<dbReference type="EMBL" id="UNOZ01000007">
    <property type="protein sequence ID" value="SYX88900.1"/>
    <property type="molecule type" value="Genomic_DNA"/>
</dbReference>
<keyword evidence="9" id="KW-1185">Reference proteome</keyword>
<sequence>MIVLTRRVTEAEAVDGAVTGTVTLDVDSRIKSRLRVTLDDGRDAGLMLERGHLLRGGELLADAQGTQLVRVLAAPEKVSTVRCADPLLLARAAYHLGNRHVPLQIEAGLLRYQHDYVLDDMLRGLGLTVDTEQAPFEPEAGAYQSAPHSHSHSHSHGNDHPFVRLPAHS</sequence>
<evidence type="ECO:0000259" key="7">
    <source>
        <dbReference type="SMART" id="SM00988"/>
    </source>
</evidence>
<feature type="domain" description="UreE urease accessory N-terminal" evidence="7">
    <location>
        <begin position="1"/>
        <end position="68"/>
    </location>
</feature>
<evidence type="ECO:0000256" key="1">
    <source>
        <dbReference type="ARBA" id="ARBA00004496"/>
    </source>
</evidence>
<dbReference type="GO" id="GO:0051082">
    <property type="term" value="F:unfolded protein binding"/>
    <property type="evidence" value="ECO:0007669"/>
    <property type="project" value="UniProtKB-UniRule"/>
</dbReference>
<dbReference type="Proteomes" id="UP000263595">
    <property type="component" value="Unassembled WGS sequence"/>
</dbReference>
<evidence type="ECO:0000256" key="2">
    <source>
        <dbReference type="ARBA" id="ARBA00022490"/>
    </source>
</evidence>
<dbReference type="InterPro" id="IPR004029">
    <property type="entry name" value="UreE_N"/>
</dbReference>
<dbReference type="RefSeq" id="WP_119138770.1">
    <property type="nucleotide sequence ID" value="NZ_CBCSFL010000050.1"/>
</dbReference>
<accession>A0A383RPC2</accession>
<dbReference type="InterPro" id="IPR007864">
    <property type="entry name" value="UreE_C_dom"/>
</dbReference>
<evidence type="ECO:0000256" key="3">
    <source>
        <dbReference type="ARBA" id="ARBA00022596"/>
    </source>
</evidence>
<keyword evidence="3 5" id="KW-0533">Nickel</keyword>
<name>A0A383RPC2_9PSED</name>
<dbReference type="PIRSF" id="PIRSF036402">
    <property type="entry name" value="Ureas_acces_UreE"/>
    <property type="match status" value="1"/>
</dbReference>
<dbReference type="CDD" id="cd00571">
    <property type="entry name" value="UreE"/>
    <property type="match status" value="1"/>
</dbReference>
<dbReference type="GO" id="GO:0006457">
    <property type="term" value="P:protein folding"/>
    <property type="evidence" value="ECO:0007669"/>
    <property type="project" value="InterPro"/>
</dbReference>
<dbReference type="InterPro" id="IPR012406">
    <property type="entry name" value="UreE"/>
</dbReference>
<dbReference type="Gene3D" id="2.60.260.20">
    <property type="entry name" value="Urease metallochaperone UreE, N-terminal domain"/>
    <property type="match status" value="1"/>
</dbReference>
<keyword evidence="2 5" id="KW-0963">Cytoplasm</keyword>
<dbReference type="OrthoDB" id="5421304at2"/>
<feature type="region of interest" description="Disordered" evidence="6">
    <location>
        <begin position="140"/>
        <end position="169"/>
    </location>
</feature>
<dbReference type="SMART" id="SM00988">
    <property type="entry name" value="UreE_N"/>
    <property type="match status" value="1"/>
</dbReference>
<dbReference type="Gene3D" id="3.30.70.790">
    <property type="entry name" value="UreE, C-terminal domain"/>
    <property type="match status" value="1"/>
</dbReference>
<protein>
    <recommendedName>
        <fullName evidence="5">Urease accessory protein UreE</fullName>
    </recommendedName>
</protein>
<dbReference type="HAMAP" id="MF_00822">
    <property type="entry name" value="UreE"/>
    <property type="match status" value="1"/>
</dbReference>
<comment type="function">
    <text evidence="5">Involved in urease metallocenter assembly. Binds nickel. Probably functions as a nickel donor during metallocenter assembly.</text>
</comment>
<dbReference type="GO" id="GO:0019627">
    <property type="term" value="P:urea metabolic process"/>
    <property type="evidence" value="ECO:0007669"/>
    <property type="project" value="InterPro"/>
</dbReference>
<evidence type="ECO:0000313" key="8">
    <source>
        <dbReference type="EMBL" id="SYX88900.1"/>
    </source>
</evidence>
<reference evidence="9" key="1">
    <citation type="submission" date="2018-08" db="EMBL/GenBank/DDBJ databases">
        <authorList>
            <person name="Blom J."/>
        </authorList>
    </citation>
    <scope>NUCLEOTIDE SEQUENCE [LARGE SCALE GENOMIC DNA]</scope>
    <source>
        <strain evidence="9">CCOS 865</strain>
    </source>
</reference>
<dbReference type="GO" id="GO:0005737">
    <property type="term" value="C:cytoplasm"/>
    <property type="evidence" value="ECO:0007669"/>
    <property type="project" value="UniProtKB-SubCell"/>
</dbReference>
<comment type="similarity">
    <text evidence="5">Belongs to the UreE family.</text>
</comment>
<dbReference type="Pfam" id="PF02814">
    <property type="entry name" value="UreE_N"/>
    <property type="match status" value="1"/>
</dbReference>
<dbReference type="GO" id="GO:0065003">
    <property type="term" value="P:protein-containing complex assembly"/>
    <property type="evidence" value="ECO:0007669"/>
    <property type="project" value="InterPro"/>
</dbReference>
<evidence type="ECO:0000313" key="9">
    <source>
        <dbReference type="Proteomes" id="UP000263595"/>
    </source>
</evidence>
<evidence type="ECO:0000256" key="6">
    <source>
        <dbReference type="SAM" id="MobiDB-lite"/>
    </source>
</evidence>
<evidence type="ECO:0000256" key="4">
    <source>
        <dbReference type="ARBA" id="ARBA00023186"/>
    </source>
</evidence>
<gene>
    <name evidence="5 8" type="primary">ureE</name>
    <name evidence="8" type="ORF">CCOS865_01140</name>
</gene>
<evidence type="ECO:0000256" key="5">
    <source>
        <dbReference type="HAMAP-Rule" id="MF_00822"/>
    </source>
</evidence>
<dbReference type="SUPFAM" id="SSF69287">
    <property type="entry name" value="Urease metallochaperone UreE, N-terminal domain"/>
    <property type="match status" value="1"/>
</dbReference>
<comment type="subcellular location">
    <subcellularLocation>
        <location evidence="1 5">Cytoplasm</location>
    </subcellularLocation>
</comment>
<dbReference type="Pfam" id="PF05194">
    <property type="entry name" value="UreE_C"/>
    <property type="match status" value="1"/>
</dbReference>
<dbReference type="AlphaFoldDB" id="A0A383RPC2"/>
<dbReference type="NCBIfam" id="NF009751">
    <property type="entry name" value="PRK13261.1-1"/>
    <property type="match status" value="1"/>
</dbReference>
<dbReference type="InterPro" id="IPR036118">
    <property type="entry name" value="UreE_N_sf"/>
</dbReference>
<dbReference type="GO" id="GO:0016151">
    <property type="term" value="F:nickel cation binding"/>
    <property type="evidence" value="ECO:0007669"/>
    <property type="project" value="UniProtKB-UniRule"/>
</dbReference>
<dbReference type="SUPFAM" id="SSF69737">
    <property type="entry name" value="Urease metallochaperone UreE, C-terminal domain"/>
    <property type="match status" value="1"/>
</dbReference>